<name>A0A0A8Y0D1_ARUDO</name>
<organism evidence="1">
    <name type="scientific">Arundo donax</name>
    <name type="common">Giant reed</name>
    <name type="synonym">Donax arundinaceus</name>
    <dbReference type="NCBI Taxonomy" id="35708"/>
    <lineage>
        <taxon>Eukaryota</taxon>
        <taxon>Viridiplantae</taxon>
        <taxon>Streptophyta</taxon>
        <taxon>Embryophyta</taxon>
        <taxon>Tracheophyta</taxon>
        <taxon>Spermatophyta</taxon>
        <taxon>Magnoliopsida</taxon>
        <taxon>Liliopsida</taxon>
        <taxon>Poales</taxon>
        <taxon>Poaceae</taxon>
        <taxon>PACMAD clade</taxon>
        <taxon>Arundinoideae</taxon>
        <taxon>Arundineae</taxon>
        <taxon>Arundo</taxon>
    </lineage>
</organism>
<dbReference type="AlphaFoldDB" id="A0A0A8Y0D1"/>
<reference evidence="1" key="2">
    <citation type="journal article" date="2015" name="Data Brief">
        <title>Shoot transcriptome of the giant reed, Arundo donax.</title>
        <authorList>
            <person name="Barrero R.A."/>
            <person name="Guerrero F.D."/>
            <person name="Moolhuijzen P."/>
            <person name="Goolsby J.A."/>
            <person name="Tidwell J."/>
            <person name="Bellgard S.E."/>
            <person name="Bellgard M.I."/>
        </authorList>
    </citation>
    <scope>NUCLEOTIDE SEQUENCE</scope>
    <source>
        <tissue evidence="1">Shoot tissue taken approximately 20 cm above the soil surface</tissue>
    </source>
</reference>
<evidence type="ECO:0000313" key="1">
    <source>
        <dbReference type="EMBL" id="JAD18503.1"/>
    </source>
</evidence>
<reference evidence="1" key="1">
    <citation type="submission" date="2014-09" db="EMBL/GenBank/DDBJ databases">
        <authorList>
            <person name="Magalhaes I.L.F."/>
            <person name="Oliveira U."/>
            <person name="Santos F.R."/>
            <person name="Vidigal T.H.D.A."/>
            <person name="Brescovit A.D."/>
            <person name="Santos A.J."/>
        </authorList>
    </citation>
    <scope>NUCLEOTIDE SEQUENCE</scope>
    <source>
        <tissue evidence="1">Shoot tissue taken approximately 20 cm above the soil surface</tissue>
    </source>
</reference>
<protein>
    <submittedName>
        <fullName evidence="1">Uncharacterized protein</fullName>
    </submittedName>
</protein>
<sequence>MLARQAYHTLLYPGLGLTMLRQHR</sequence>
<accession>A0A0A8Y0D1</accession>
<proteinExistence type="predicted"/>
<dbReference type="EMBL" id="GBRH01279392">
    <property type="protein sequence ID" value="JAD18503.1"/>
    <property type="molecule type" value="Transcribed_RNA"/>
</dbReference>